<protein>
    <submittedName>
        <fullName evidence="2">Unplaced genomic scaffold GYMLUscaffold_158, whole genome shotgun sequence</fullName>
    </submittedName>
</protein>
<keyword evidence="3" id="KW-1185">Reference proteome</keyword>
<reference evidence="2 3" key="1">
    <citation type="submission" date="2014-04" db="EMBL/GenBank/DDBJ databases">
        <title>Evolutionary Origins and Diversification of the Mycorrhizal Mutualists.</title>
        <authorList>
            <consortium name="DOE Joint Genome Institute"/>
            <consortium name="Mycorrhizal Genomics Consortium"/>
            <person name="Kohler A."/>
            <person name="Kuo A."/>
            <person name="Nagy L.G."/>
            <person name="Floudas D."/>
            <person name="Copeland A."/>
            <person name="Barry K.W."/>
            <person name="Cichocki N."/>
            <person name="Veneault-Fourrey C."/>
            <person name="LaButti K."/>
            <person name="Lindquist E.A."/>
            <person name="Lipzen A."/>
            <person name="Lundell T."/>
            <person name="Morin E."/>
            <person name="Murat C."/>
            <person name="Riley R."/>
            <person name="Ohm R."/>
            <person name="Sun H."/>
            <person name="Tunlid A."/>
            <person name="Henrissat B."/>
            <person name="Grigoriev I.V."/>
            <person name="Hibbett D.S."/>
            <person name="Martin F."/>
        </authorList>
    </citation>
    <scope>NUCLEOTIDE SEQUENCE [LARGE SCALE GENOMIC DNA]</scope>
    <source>
        <strain evidence="2 3">FD-317 M1</strain>
    </source>
</reference>
<evidence type="ECO:0000313" key="3">
    <source>
        <dbReference type="Proteomes" id="UP000053593"/>
    </source>
</evidence>
<dbReference type="Proteomes" id="UP000053593">
    <property type="component" value="Unassembled WGS sequence"/>
</dbReference>
<dbReference type="HOGENOM" id="CLU_756607_0_0_1"/>
<dbReference type="EMBL" id="KN834906">
    <property type="protein sequence ID" value="KIK50375.1"/>
    <property type="molecule type" value="Genomic_DNA"/>
</dbReference>
<evidence type="ECO:0000313" key="2">
    <source>
        <dbReference type="EMBL" id="KIK50375.1"/>
    </source>
</evidence>
<sequence length="366" mass="38626">MSMATTADSPLSSDAAGDPDFPIRIVVTLSQSAYFAGETLSVTITFTNTHIQLPNEGATLAEVPSSKLIPSCLVSKVHKHLVSSAPIAKPLMSPAGLFIGFGIGWDTDVKDLEGRRKKMLTKLLSLTIGAEEGGFEGEDGGIVKSASCTQRLFTTDSYLPLTSPRVSSPLARSETFPLPSKHPHARKQFVMDGTTFPYPSAPPFVNGNKFMMSPISLMSATSTISTANTLPSVASPVLRPATPSASSSSFSLALDPIAEVLPSVPTYPYLMSSVPASASAIDPALSSPSINIEAPSPLALTTRQPLPPPSSSNKQSPRPPSSKPTSSHQINCPLNIGLRRPNMPIFLDLNKSNAESVLLCSIKRNS</sequence>
<organism evidence="2 3">
    <name type="scientific">Collybiopsis luxurians FD-317 M1</name>
    <dbReference type="NCBI Taxonomy" id="944289"/>
    <lineage>
        <taxon>Eukaryota</taxon>
        <taxon>Fungi</taxon>
        <taxon>Dikarya</taxon>
        <taxon>Basidiomycota</taxon>
        <taxon>Agaricomycotina</taxon>
        <taxon>Agaricomycetes</taxon>
        <taxon>Agaricomycetidae</taxon>
        <taxon>Agaricales</taxon>
        <taxon>Marasmiineae</taxon>
        <taxon>Omphalotaceae</taxon>
        <taxon>Collybiopsis</taxon>
        <taxon>Collybiopsis luxurians</taxon>
    </lineage>
</organism>
<name>A0A0D0AJK2_9AGAR</name>
<accession>A0A0D0AJK2</accession>
<dbReference type="OrthoDB" id="1918at2759"/>
<proteinExistence type="predicted"/>
<gene>
    <name evidence="2" type="ORF">GYMLUDRAFT_253046</name>
</gene>
<dbReference type="AlphaFoldDB" id="A0A0D0AJK2"/>
<evidence type="ECO:0000256" key="1">
    <source>
        <dbReference type="SAM" id="MobiDB-lite"/>
    </source>
</evidence>
<feature type="region of interest" description="Disordered" evidence="1">
    <location>
        <begin position="299"/>
        <end position="334"/>
    </location>
</feature>